<name>A0A6G6CW96_STROV</name>
<dbReference type="RefSeq" id="WP_194274740.1">
    <property type="nucleotide sequence ID" value="NZ_BNEF01000003.1"/>
</dbReference>
<dbReference type="InterPro" id="IPR036291">
    <property type="entry name" value="NAD(P)-bd_dom_sf"/>
</dbReference>
<feature type="binding site" evidence="5">
    <location>
        <position position="50"/>
    </location>
    <ligand>
        <name>CoA</name>
        <dbReference type="ChEBI" id="CHEBI:57287"/>
    </ligand>
</feature>
<dbReference type="GO" id="GO:0070403">
    <property type="term" value="F:NAD+ binding"/>
    <property type="evidence" value="ECO:0007669"/>
    <property type="project" value="InterPro"/>
</dbReference>
<protein>
    <submittedName>
        <fullName evidence="8">OvmT</fullName>
    </submittedName>
</protein>
<dbReference type="SUPFAM" id="SSF48179">
    <property type="entry name" value="6-phosphogluconate dehydrogenase C-terminal domain-like"/>
    <property type="match status" value="1"/>
</dbReference>
<dbReference type="GO" id="GO:0008691">
    <property type="term" value="F:3-hydroxybutyryl-CoA dehydrogenase activity"/>
    <property type="evidence" value="ECO:0007669"/>
    <property type="project" value="TreeGrafter"/>
</dbReference>
<evidence type="ECO:0000313" key="8">
    <source>
        <dbReference type="EMBL" id="QIE07138.1"/>
    </source>
</evidence>
<dbReference type="AlphaFoldDB" id="A0A6G6CW96"/>
<dbReference type="Pfam" id="PF02737">
    <property type="entry name" value="3HCDH_N"/>
    <property type="match status" value="1"/>
</dbReference>
<reference evidence="8" key="1">
    <citation type="journal article" date="2020" name="Org. Lett.">
        <title>On-PKS Baeyer-Villiger-Type O-Atom Insertion Catalyzed by Luciferase-Like Monooxygenase OvmO during Olimycin Biosynthesis.</title>
        <authorList>
            <person name="Zhang C."/>
            <person name="Zhang H."/>
            <person name="Ju J."/>
        </authorList>
    </citation>
    <scope>NUCLEOTIDE SEQUENCE</scope>
    <source>
        <strain evidence="8">SCSIO T05</strain>
    </source>
</reference>
<dbReference type="Gene3D" id="1.10.1040.10">
    <property type="entry name" value="N-(1-d-carboxylethyl)-l-norvaline Dehydrogenase, domain 2"/>
    <property type="match status" value="1"/>
</dbReference>
<dbReference type="InterPro" id="IPR008927">
    <property type="entry name" value="6-PGluconate_DH-like_C_sf"/>
</dbReference>
<dbReference type="InterPro" id="IPR006108">
    <property type="entry name" value="3HC_DH_C"/>
</dbReference>
<evidence type="ECO:0000256" key="2">
    <source>
        <dbReference type="ARBA" id="ARBA00009463"/>
    </source>
</evidence>
<evidence type="ECO:0000256" key="1">
    <source>
        <dbReference type="ARBA" id="ARBA00005086"/>
    </source>
</evidence>
<feature type="domain" description="3-hydroxyacyl-CoA dehydrogenase C-terminal" evidence="6">
    <location>
        <begin position="189"/>
        <end position="285"/>
    </location>
</feature>
<sequence>MTAIERVGVVGTGTMGGGLVQVCALAGADVRVVASGRAGAERAERRLAQSLDRQWAKGRITEAERNAAVARVSFGTDLKSLADRQFVLESITESLPAKQDVFRVLDEVVEDPAAVLASNTSSIPIASLGSVTRDPGRVVGAHFFNPVPVMPLVEIIGSLCTSAAASDRAEEFVTRTLGKQVIRVGDRPGFMVNALLVPFLFSAVRMLDAGVADAEDVDRGMTLGCGHPMGPLALLDLIGLDVIVAVGEAMYAESRDPACAPPTLLLRMVECGLTGRKSGRGFHTYP</sequence>
<accession>A0A6G6CW96</accession>
<dbReference type="InterPro" id="IPR006176">
    <property type="entry name" value="3-OHacyl-CoA_DH_NAD-bd"/>
</dbReference>
<evidence type="ECO:0000256" key="4">
    <source>
        <dbReference type="PIRSR" id="PIRSR000105-1"/>
    </source>
</evidence>
<comment type="similarity">
    <text evidence="2">Belongs to the 3-hydroxyacyl-CoA dehydrogenase family.</text>
</comment>
<dbReference type="FunFam" id="3.40.50.720:FF:000009">
    <property type="entry name" value="Fatty oxidation complex, alpha subunit"/>
    <property type="match status" value="1"/>
</dbReference>
<dbReference type="GO" id="GO:0006635">
    <property type="term" value="P:fatty acid beta-oxidation"/>
    <property type="evidence" value="ECO:0007669"/>
    <property type="project" value="TreeGrafter"/>
</dbReference>
<dbReference type="PANTHER" id="PTHR48075:SF9">
    <property type="entry name" value="3-HYDROXYBUTYRYL-COA DEHYDROGENASE"/>
    <property type="match status" value="1"/>
</dbReference>
<dbReference type="NCBIfam" id="NF005875">
    <property type="entry name" value="PRK07819.1"/>
    <property type="match status" value="1"/>
</dbReference>
<dbReference type="InterPro" id="IPR013328">
    <property type="entry name" value="6PGD_dom2"/>
</dbReference>
<evidence type="ECO:0000259" key="6">
    <source>
        <dbReference type="Pfam" id="PF00725"/>
    </source>
</evidence>
<comment type="pathway">
    <text evidence="1">Lipid metabolism; butanoate metabolism.</text>
</comment>
<dbReference type="PIRSF" id="PIRSF000105">
    <property type="entry name" value="HCDH"/>
    <property type="match status" value="1"/>
</dbReference>
<feature type="domain" description="3-hydroxyacyl-CoA dehydrogenase NAD binding" evidence="7">
    <location>
        <begin position="7"/>
        <end position="186"/>
    </location>
</feature>
<proteinExistence type="inferred from homology"/>
<dbReference type="Gene3D" id="3.40.50.720">
    <property type="entry name" value="NAD(P)-binding Rossmann-like Domain"/>
    <property type="match status" value="1"/>
</dbReference>
<dbReference type="InterPro" id="IPR022694">
    <property type="entry name" value="3-OHacyl-CoA_DH"/>
</dbReference>
<keyword evidence="3" id="KW-0560">Oxidoreductase</keyword>
<evidence type="ECO:0000256" key="5">
    <source>
        <dbReference type="PIRSR" id="PIRSR000105-3"/>
    </source>
</evidence>
<dbReference type="PANTHER" id="PTHR48075">
    <property type="entry name" value="3-HYDROXYACYL-COA DEHYDROGENASE FAMILY PROTEIN"/>
    <property type="match status" value="1"/>
</dbReference>
<feature type="binding site" evidence="5">
    <location>
        <position position="57"/>
    </location>
    <ligand>
        <name>CoA</name>
        <dbReference type="ChEBI" id="CHEBI:57287"/>
    </ligand>
</feature>
<dbReference type="SUPFAM" id="SSF51735">
    <property type="entry name" value="NAD(P)-binding Rossmann-fold domains"/>
    <property type="match status" value="1"/>
</dbReference>
<evidence type="ECO:0000256" key="3">
    <source>
        <dbReference type="ARBA" id="ARBA00023002"/>
    </source>
</evidence>
<dbReference type="Pfam" id="PF00725">
    <property type="entry name" value="3HCDH"/>
    <property type="match status" value="1"/>
</dbReference>
<dbReference type="EMBL" id="MN901947">
    <property type="protein sequence ID" value="QIE07138.1"/>
    <property type="molecule type" value="Genomic_DNA"/>
</dbReference>
<feature type="site" description="Important for catalytic activity" evidence="4">
    <location>
        <position position="142"/>
    </location>
</feature>
<dbReference type="GeneID" id="69759170"/>
<feature type="binding site" evidence="5">
    <location>
        <position position="121"/>
    </location>
    <ligand>
        <name>CoA</name>
        <dbReference type="ChEBI" id="CHEBI:57287"/>
    </ligand>
</feature>
<organism evidence="8">
    <name type="scientific">Streptomyces olivaceus</name>
    <dbReference type="NCBI Taxonomy" id="47716"/>
    <lineage>
        <taxon>Bacteria</taxon>
        <taxon>Bacillati</taxon>
        <taxon>Actinomycetota</taxon>
        <taxon>Actinomycetes</taxon>
        <taxon>Kitasatosporales</taxon>
        <taxon>Streptomycetaceae</taxon>
        <taxon>Streptomyces</taxon>
    </lineage>
</organism>
<evidence type="ECO:0000259" key="7">
    <source>
        <dbReference type="Pfam" id="PF02737"/>
    </source>
</evidence>